<dbReference type="InterPro" id="IPR025676">
    <property type="entry name" value="Clr5_dom"/>
</dbReference>
<comment type="caution">
    <text evidence="3">The sequence shown here is derived from an EMBL/GenBank/DDBJ whole genome shotgun (WGS) entry which is preliminary data.</text>
</comment>
<evidence type="ECO:0000256" key="1">
    <source>
        <dbReference type="SAM" id="MobiDB-lite"/>
    </source>
</evidence>
<dbReference type="RefSeq" id="XP_062736141.1">
    <property type="nucleotide sequence ID" value="XM_062875566.1"/>
</dbReference>
<feature type="domain" description="Clr5" evidence="2">
    <location>
        <begin position="45"/>
        <end position="97"/>
    </location>
</feature>
<evidence type="ECO:0000259" key="2">
    <source>
        <dbReference type="Pfam" id="PF14420"/>
    </source>
</evidence>
<evidence type="ECO:0000313" key="3">
    <source>
        <dbReference type="EMBL" id="KAK4647165.1"/>
    </source>
</evidence>
<feature type="region of interest" description="Disordered" evidence="1">
    <location>
        <begin position="99"/>
        <end position="132"/>
    </location>
</feature>
<dbReference type="Proteomes" id="UP001322138">
    <property type="component" value="Unassembled WGS sequence"/>
</dbReference>
<keyword evidence="4" id="KW-1185">Reference proteome</keyword>
<feature type="compositionally biased region" description="Polar residues" evidence="1">
    <location>
        <begin position="588"/>
        <end position="598"/>
    </location>
</feature>
<protein>
    <recommendedName>
        <fullName evidence="2">Clr5 domain-containing protein</fullName>
    </recommendedName>
</protein>
<reference evidence="3 4" key="1">
    <citation type="journal article" date="2023" name="bioRxiv">
        <title>High-quality genome assemblies of four members of thePodospora anserinaspecies complex.</title>
        <authorList>
            <person name="Ament-Velasquez S.L."/>
            <person name="Vogan A.A."/>
            <person name="Wallerman O."/>
            <person name="Hartmann F."/>
            <person name="Gautier V."/>
            <person name="Silar P."/>
            <person name="Giraud T."/>
            <person name="Johannesson H."/>
        </authorList>
    </citation>
    <scope>NUCLEOTIDE SEQUENCE [LARGE SCALE GENOMIC DNA]</scope>
    <source>
        <strain evidence="3 4">CBS 112042</strain>
    </source>
</reference>
<feature type="compositionally biased region" description="Low complexity" evidence="1">
    <location>
        <begin position="573"/>
        <end position="587"/>
    </location>
</feature>
<organism evidence="3 4">
    <name type="scientific">Podospora bellae-mahoneyi</name>
    <dbReference type="NCBI Taxonomy" id="2093777"/>
    <lineage>
        <taxon>Eukaryota</taxon>
        <taxon>Fungi</taxon>
        <taxon>Dikarya</taxon>
        <taxon>Ascomycota</taxon>
        <taxon>Pezizomycotina</taxon>
        <taxon>Sordariomycetes</taxon>
        <taxon>Sordariomycetidae</taxon>
        <taxon>Sordariales</taxon>
        <taxon>Podosporaceae</taxon>
        <taxon>Podospora</taxon>
    </lineage>
</organism>
<dbReference type="EMBL" id="JAFFGZ010000002">
    <property type="protein sequence ID" value="KAK4647165.1"/>
    <property type="molecule type" value="Genomic_DNA"/>
</dbReference>
<dbReference type="Pfam" id="PF14420">
    <property type="entry name" value="Clr5"/>
    <property type="match status" value="1"/>
</dbReference>
<accession>A0ABR0FW37</accession>
<feature type="compositionally biased region" description="Polar residues" evidence="1">
    <location>
        <begin position="113"/>
        <end position="125"/>
    </location>
</feature>
<feature type="region of interest" description="Disordered" evidence="1">
    <location>
        <begin position="557"/>
        <end position="611"/>
    </location>
</feature>
<name>A0ABR0FW37_9PEZI</name>
<feature type="compositionally biased region" description="Acidic residues" evidence="1">
    <location>
        <begin position="601"/>
        <end position="611"/>
    </location>
</feature>
<proteinExistence type="predicted"/>
<evidence type="ECO:0000313" key="4">
    <source>
        <dbReference type="Proteomes" id="UP001322138"/>
    </source>
</evidence>
<gene>
    <name evidence="3" type="ORF">QC761_123050</name>
</gene>
<feature type="region of interest" description="Disordered" evidence="1">
    <location>
        <begin position="1"/>
        <end position="21"/>
    </location>
</feature>
<dbReference type="GeneID" id="87895048"/>
<sequence>MTVKVGQPVSRSKHQSRVSRRIHARMSERDNFVPHEKEHAKRIQEERWEHYKDVIVAKYRESTLTNTKTYMEKEYNFKASRRQYVHRFSKQKWNISKYKGGQPQVVDEPSPNTPLSRQNPASPDLSSVALHPPSPTTRPAFDFSRYSSEQLAASHILSDGLLYLGDLNNAFAIKAELYRVITAGHGDFTDQEIRRQLLRRYVIDCICIIQTEADAKAARQMLEQNDLLYERWADTDDNTWESVLFRILTSRTYDSENSESSIIQIVEIINKTTVEADEAGHEKLQTLTPRKYRFDLLMYKIFSYALERYNEPTAVDEMPIDVGGLLKQFKNTQPAIKDSSVDPRLEWELVLKTLDFCVSELSNGEFHPLRLDNKTTRANRIFCTLLCALQKQIMIREQTTTALDNISSDKAHAQFASVYTELLGIVVGLIVDEAPSLEFSRNPLPLKEWALRGAQKVKSLAEQSNLDQEKTGLIDRFLDKANSMNVEIMLENLSRKQPEEVNIRELNLLRKELAQNLGVETLLDLEPRASVIVPLTASWELYDRSASQHSQPVFHLLHGQPAPRGARSRSVSRSHSPSATSSSQSSATNGNATGQASDASAEGDSEDIILD</sequence>
<feature type="compositionally biased region" description="Basic residues" evidence="1">
    <location>
        <begin position="11"/>
        <end position="21"/>
    </location>
</feature>